<proteinExistence type="predicted"/>
<feature type="compositionally biased region" description="Low complexity" evidence="1">
    <location>
        <begin position="119"/>
        <end position="130"/>
    </location>
</feature>
<reference evidence="2 3" key="1">
    <citation type="submission" date="2020-05" db="EMBL/GenBank/DDBJ databases">
        <authorList>
            <person name="Whitworth D."/>
        </authorList>
    </citation>
    <scope>NUCLEOTIDE SEQUENCE [LARGE SCALE GENOMIC DNA]</scope>
    <source>
        <strain evidence="2 3">CA046A</strain>
    </source>
</reference>
<dbReference type="Proteomes" id="UP000528460">
    <property type="component" value="Unassembled WGS sequence"/>
</dbReference>
<evidence type="ECO:0000313" key="3">
    <source>
        <dbReference type="Proteomes" id="UP000528460"/>
    </source>
</evidence>
<sequence>MSNPNEVVPPPAPSRLKRPVEVVRAELLADADVKQQAEMLKIPVAQYVEKILDYAIHPDKPPQLEIIPDEELKARDPKIATVEEIGTHLQKIIDGEIVISPAQQRDGFSSDKSHEQRYGAALGAANNKGGQTVAPKPGAAVNPAEAKKGPIRG</sequence>
<evidence type="ECO:0000313" key="2">
    <source>
        <dbReference type="EMBL" id="NOK14259.1"/>
    </source>
</evidence>
<protein>
    <submittedName>
        <fullName evidence="2">Uncharacterized protein</fullName>
    </submittedName>
</protein>
<gene>
    <name evidence="2" type="ORF">HNS30_34990</name>
</gene>
<evidence type="ECO:0000256" key="1">
    <source>
        <dbReference type="SAM" id="MobiDB-lite"/>
    </source>
</evidence>
<feature type="region of interest" description="Disordered" evidence="1">
    <location>
        <begin position="103"/>
        <end position="153"/>
    </location>
</feature>
<name>A0A7Y4NHP1_9BACT</name>
<dbReference type="EMBL" id="JABFJW010000438">
    <property type="protein sequence ID" value="NOK14259.1"/>
    <property type="molecule type" value="Genomic_DNA"/>
</dbReference>
<dbReference type="RefSeq" id="WP_171421364.1">
    <property type="nucleotide sequence ID" value="NZ_JABFJW010000438.1"/>
</dbReference>
<comment type="caution">
    <text evidence="2">The sequence shown here is derived from an EMBL/GenBank/DDBJ whole genome shotgun (WGS) entry which is preliminary data.</text>
</comment>
<organism evidence="2 3">
    <name type="scientific">Corallococcus exercitus</name>
    <dbReference type="NCBI Taxonomy" id="2316736"/>
    <lineage>
        <taxon>Bacteria</taxon>
        <taxon>Pseudomonadati</taxon>
        <taxon>Myxococcota</taxon>
        <taxon>Myxococcia</taxon>
        <taxon>Myxococcales</taxon>
        <taxon>Cystobacterineae</taxon>
        <taxon>Myxococcaceae</taxon>
        <taxon>Corallococcus</taxon>
    </lineage>
</organism>
<dbReference type="AlphaFoldDB" id="A0A7Y4NHP1"/>
<accession>A0A7Y4NHP1</accession>
<feature type="compositionally biased region" description="Basic and acidic residues" evidence="1">
    <location>
        <begin position="108"/>
        <end position="117"/>
    </location>
</feature>